<dbReference type="CDD" id="cd17574">
    <property type="entry name" value="REC_OmpR"/>
    <property type="match status" value="1"/>
</dbReference>
<dbReference type="InterPro" id="IPR011006">
    <property type="entry name" value="CheY-like_superfamily"/>
</dbReference>
<proteinExistence type="predicted"/>
<feature type="DNA-binding region" description="OmpR/PhoB-type" evidence="7">
    <location>
        <begin position="168"/>
        <end position="266"/>
    </location>
</feature>
<dbReference type="SMART" id="SM00448">
    <property type="entry name" value="REC"/>
    <property type="match status" value="1"/>
</dbReference>
<evidence type="ECO:0000256" key="5">
    <source>
        <dbReference type="ARBA" id="ARBA00023163"/>
    </source>
</evidence>
<feature type="transmembrane region" description="Helical" evidence="8">
    <location>
        <begin position="12"/>
        <end position="34"/>
    </location>
</feature>
<keyword evidence="3" id="KW-0805">Transcription regulation</keyword>
<dbReference type="GO" id="GO:0000156">
    <property type="term" value="F:phosphorelay response regulator activity"/>
    <property type="evidence" value="ECO:0007669"/>
    <property type="project" value="TreeGrafter"/>
</dbReference>
<dbReference type="Pfam" id="PF00072">
    <property type="entry name" value="Response_reg"/>
    <property type="match status" value="1"/>
</dbReference>
<keyword evidence="1 6" id="KW-0597">Phosphoprotein</keyword>
<keyword evidence="8" id="KW-0472">Membrane</keyword>
<dbReference type="InterPro" id="IPR039420">
    <property type="entry name" value="WalR-like"/>
</dbReference>
<gene>
    <name evidence="11" type="primary">mprA_3</name>
    <name evidence="11" type="ORF">NCTC11429_01147</name>
</gene>
<dbReference type="SUPFAM" id="SSF52172">
    <property type="entry name" value="CheY-like"/>
    <property type="match status" value="1"/>
</dbReference>
<reference evidence="11 12" key="1">
    <citation type="submission" date="2019-05" db="EMBL/GenBank/DDBJ databases">
        <authorList>
            <consortium name="Pathogen Informatics"/>
        </authorList>
    </citation>
    <scope>NUCLEOTIDE SEQUENCE [LARGE SCALE GENOMIC DNA]</scope>
    <source>
        <strain evidence="11 12">NCTC11429</strain>
    </source>
</reference>
<dbReference type="InterPro" id="IPR001867">
    <property type="entry name" value="OmpR/PhoB-type_DNA-bd"/>
</dbReference>
<organism evidence="11 12">
    <name type="scientific">Sphingobacterium thalpophilum</name>
    <dbReference type="NCBI Taxonomy" id="259"/>
    <lineage>
        <taxon>Bacteria</taxon>
        <taxon>Pseudomonadati</taxon>
        <taxon>Bacteroidota</taxon>
        <taxon>Sphingobacteriia</taxon>
        <taxon>Sphingobacteriales</taxon>
        <taxon>Sphingobacteriaceae</taxon>
        <taxon>Sphingobacterium</taxon>
    </lineage>
</organism>
<evidence type="ECO:0000256" key="7">
    <source>
        <dbReference type="PROSITE-ProRule" id="PRU01091"/>
    </source>
</evidence>
<feature type="modified residue" description="4-aspartylphosphate" evidence="6">
    <location>
        <position position="93"/>
    </location>
</feature>
<evidence type="ECO:0000256" key="3">
    <source>
        <dbReference type="ARBA" id="ARBA00023015"/>
    </source>
</evidence>
<accession>A0A4V6KRY4</accession>
<dbReference type="KEGG" id="stha:NCTC11429_01147"/>
<dbReference type="PROSITE" id="PS50110">
    <property type="entry name" value="RESPONSE_REGULATORY"/>
    <property type="match status" value="1"/>
</dbReference>
<dbReference type="AlphaFoldDB" id="A0A4V6KRY4"/>
<dbReference type="Proteomes" id="UP000308196">
    <property type="component" value="Chromosome"/>
</dbReference>
<dbReference type="SMART" id="SM00862">
    <property type="entry name" value="Trans_reg_C"/>
    <property type="match status" value="1"/>
</dbReference>
<feature type="domain" description="OmpR/PhoB-type" evidence="10">
    <location>
        <begin position="168"/>
        <end position="266"/>
    </location>
</feature>
<keyword evidence="2" id="KW-0902">Two-component regulatory system</keyword>
<dbReference type="CDD" id="cd00383">
    <property type="entry name" value="trans_reg_C"/>
    <property type="match status" value="1"/>
</dbReference>
<dbReference type="GO" id="GO:0005829">
    <property type="term" value="C:cytosol"/>
    <property type="evidence" value="ECO:0007669"/>
    <property type="project" value="TreeGrafter"/>
</dbReference>
<evidence type="ECO:0000256" key="1">
    <source>
        <dbReference type="ARBA" id="ARBA00022553"/>
    </source>
</evidence>
<dbReference type="PROSITE" id="PS51755">
    <property type="entry name" value="OMPR_PHOB"/>
    <property type="match status" value="1"/>
</dbReference>
<protein>
    <submittedName>
        <fullName evidence="11">Mycobacterial persistence regulator A</fullName>
    </submittedName>
</protein>
<evidence type="ECO:0000256" key="2">
    <source>
        <dbReference type="ARBA" id="ARBA00023012"/>
    </source>
</evidence>
<evidence type="ECO:0000313" key="11">
    <source>
        <dbReference type="EMBL" id="VTR33288.1"/>
    </source>
</evidence>
<evidence type="ECO:0000259" key="9">
    <source>
        <dbReference type="PROSITE" id="PS50110"/>
    </source>
</evidence>
<dbReference type="Pfam" id="PF00486">
    <property type="entry name" value="Trans_reg_C"/>
    <property type="match status" value="1"/>
</dbReference>
<dbReference type="Gene3D" id="3.40.50.2300">
    <property type="match status" value="1"/>
</dbReference>
<name>A0A4V6KRY4_9SPHI</name>
<sequence length="268" mass="31047">MEKYHKNVKKVTNFVTYSVLGTPYNAIFVFYIPLHLLFKTISVELLLIEDEPSVISLIERGLKEEGHHISIAMDGYTGLKMAGLNHYDLILLDVMLPGMNGMDVCRNIRMSNNEVPIIILTALNQTEDIVEAFDRDADDYLTKPFRLEELKARINRYNRKSKVIVEQKNILTFDDLQLDRDSKSVQRAGVPIILTATEFRLLEFLMLNRNKVLTRIDILEEVWGMDVDLSTNVVDVYVNYLRKKIDKQFARKLIHTVIGMGYVIRHEN</sequence>
<evidence type="ECO:0000256" key="8">
    <source>
        <dbReference type="SAM" id="Phobius"/>
    </source>
</evidence>
<evidence type="ECO:0000256" key="6">
    <source>
        <dbReference type="PROSITE-ProRule" id="PRU00169"/>
    </source>
</evidence>
<dbReference type="GO" id="GO:0000976">
    <property type="term" value="F:transcription cis-regulatory region binding"/>
    <property type="evidence" value="ECO:0007669"/>
    <property type="project" value="TreeGrafter"/>
</dbReference>
<dbReference type="GO" id="GO:0032993">
    <property type="term" value="C:protein-DNA complex"/>
    <property type="evidence" value="ECO:0007669"/>
    <property type="project" value="TreeGrafter"/>
</dbReference>
<evidence type="ECO:0000313" key="12">
    <source>
        <dbReference type="Proteomes" id="UP000308196"/>
    </source>
</evidence>
<evidence type="ECO:0000259" key="10">
    <source>
        <dbReference type="PROSITE" id="PS51755"/>
    </source>
</evidence>
<dbReference type="FunFam" id="1.10.10.10:FF:000005">
    <property type="entry name" value="Two-component system response regulator"/>
    <property type="match status" value="1"/>
</dbReference>
<dbReference type="EMBL" id="LR590484">
    <property type="protein sequence ID" value="VTR33288.1"/>
    <property type="molecule type" value="Genomic_DNA"/>
</dbReference>
<feature type="domain" description="Response regulatory" evidence="9">
    <location>
        <begin position="44"/>
        <end position="158"/>
    </location>
</feature>
<dbReference type="InterPro" id="IPR036388">
    <property type="entry name" value="WH-like_DNA-bd_sf"/>
</dbReference>
<dbReference type="FunFam" id="3.40.50.2300:FF:000001">
    <property type="entry name" value="DNA-binding response regulator PhoB"/>
    <property type="match status" value="1"/>
</dbReference>
<dbReference type="PANTHER" id="PTHR48111:SF22">
    <property type="entry name" value="REGULATOR OF RPOS"/>
    <property type="match status" value="1"/>
</dbReference>
<dbReference type="InterPro" id="IPR001789">
    <property type="entry name" value="Sig_transdc_resp-reg_receiver"/>
</dbReference>
<keyword evidence="8" id="KW-0812">Transmembrane</keyword>
<keyword evidence="4 7" id="KW-0238">DNA-binding</keyword>
<dbReference type="GO" id="GO:0006355">
    <property type="term" value="P:regulation of DNA-templated transcription"/>
    <property type="evidence" value="ECO:0007669"/>
    <property type="project" value="InterPro"/>
</dbReference>
<keyword evidence="8" id="KW-1133">Transmembrane helix</keyword>
<evidence type="ECO:0000256" key="4">
    <source>
        <dbReference type="ARBA" id="ARBA00023125"/>
    </source>
</evidence>
<dbReference type="STRING" id="1123265.GCA_000686625_04064"/>
<dbReference type="Gene3D" id="1.10.10.10">
    <property type="entry name" value="Winged helix-like DNA-binding domain superfamily/Winged helix DNA-binding domain"/>
    <property type="match status" value="1"/>
</dbReference>
<keyword evidence="5" id="KW-0804">Transcription</keyword>
<dbReference type="PANTHER" id="PTHR48111">
    <property type="entry name" value="REGULATOR OF RPOS"/>
    <property type="match status" value="1"/>
</dbReference>